<gene>
    <name evidence="8" type="ORF">NK6_2244</name>
</gene>
<proteinExistence type="inferred from homology"/>
<keyword evidence="6" id="KW-0814">Transposable element</keyword>
<comment type="similarity">
    <text evidence="2 6">Belongs to the transposase mutator family.</text>
</comment>
<evidence type="ECO:0000256" key="6">
    <source>
        <dbReference type="RuleBase" id="RU365089"/>
    </source>
</evidence>
<dbReference type="Proteomes" id="UP000063308">
    <property type="component" value="Chromosome"/>
</dbReference>
<dbReference type="GO" id="GO:0006313">
    <property type="term" value="P:DNA transposition"/>
    <property type="evidence" value="ECO:0007669"/>
    <property type="project" value="UniProtKB-UniRule"/>
</dbReference>
<evidence type="ECO:0000256" key="2">
    <source>
        <dbReference type="ARBA" id="ARBA00010961"/>
    </source>
</evidence>
<accession>A0A0E3VTC6</accession>
<protein>
    <recommendedName>
        <fullName evidence="6">Mutator family transposase</fullName>
    </recommendedName>
</protein>
<dbReference type="InterPro" id="IPR001207">
    <property type="entry name" value="Transposase_mutator"/>
</dbReference>
<dbReference type="GO" id="GO:0003677">
    <property type="term" value="F:DNA binding"/>
    <property type="evidence" value="ECO:0007669"/>
    <property type="project" value="UniProtKB-UniRule"/>
</dbReference>
<evidence type="ECO:0000256" key="3">
    <source>
        <dbReference type="ARBA" id="ARBA00022578"/>
    </source>
</evidence>
<dbReference type="NCBIfam" id="NF033543">
    <property type="entry name" value="transpos_IS256"/>
    <property type="match status" value="1"/>
</dbReference>
<keyword evidence="4 6" id="KW-0238">DNA-binding</keyword>
<dbReference type="AlphaFoldDB" id="A0A0E3VTC6"/>
<keyword evidence="3 6" id="KW-0815">Transposition</keyword>
<comment type="function">
    <text evidence="1 6">Required for the transposition of the insertion element.</text>
</comment>
<sequence>MEAEAFLAAMKGLKLPDGRDRLVRHGHGPVRTIQTGIGAVEVARVKSRDRAVTSDGERIRFTSAILPLWARRTKSLDALLPVLYLRGISTGDFQEALAALLGKDAPNLSPAVVSRLTTEWQLEYERWQKRDLSARRYVYVWADGVFLQARMEDHSECMLVLIGATPEGKKELIGFQVGVRESTQSWHELLVEAKTRGLKIAPEIAVGDGALGFWKALDEVFPATRHQRCWVHKTANILNKVAVSVQASMKKDLREVYLASNRASAEVAIDVFAEKYGAKYDGRVPDERSRRNACVLRIPRRALGPLADDESHRKRVREGPAQNGAHERFVIVNDCQVDGVQAALRRIKDLAAAERHKSVAEGQRRCQIRIRHRGHPSAGKPRRLIASSPKIPHSSENLETV</sequence>
<evidence type="ECO:0000256" key="1">
    <source>
        <dbReference type="ARBA" id="ARBA00002190"/>
    </source>
</evidence>
<dbReference type="EMBL" id="AP014685">
    <property type="protein sequence ID" value="BAR55425.1"/>
    <property type="molecule type" value="Genomic_DNA"/>
</dbReference>
<organism evidence="8 9">
    <name type="scientific">Bradyrhizobium diazoefficiens</name>
    <dbReference type="NCBI Taxonomy" id="1355477"/>
    <lineage>
        <taxon>Bacteria</taxon>
        <taxon>Pseudomonadati</taxon>
        <taxon>Pseudomonadota</taxon>
        <taxon>Alphaproteobacteria</taxon>
        <taxon>Hyphomicrobiales</taxon>
        <taxon>Nitrobacteraceae</taxon>
        <taxon>Bradyrhizobium</taxon>
    </lineage>
</organism>
<dbReference type="PROSITE" id="PS01007">
    <property type="entry name" value="TRANSPOSASE_MUTATOR"/>
    <property type="match status" value="1"/>
</dbReference>
<feature type="region of interest" description="Disordered" evidence="7">
    <location>
        <begin position="371"/>
        <end position="401"/>
    </location>
</feature>
<evidence type="ECO:0000313" key="9">
    <source>
        <dbReference type="Proteomes" id="UP000063308"/>
    </source>
</evidence>
<dbReference type="PANTHER" id="PTHR33217:SF9">
    <property type="entry name" value="MUTATOR FAMILY TRANSPOSASE"/>
    <property type="match status" value="1"/>
</dbReference>
<reference evidence="8 9" key="1">
    <citation type="submission" date="2014-11" db="EMBL/GenBank/DDBJ databases">
        <title>Symbiosis island explosion on the genome of extra-slow-growing strains of soybean bradyrhizobia with massive insertion sequences.</title>
        <authorList>
            <person name="Iida T."/>
            <person name="Minamisawa K."/>
        </authorList>
    </citation>
    <scope>NUCLEOTIDE SEQUENCE [LARGE SCALE GENOMIC DNA]</scope>
    <source>
        <strain evidence="8 9">NK6</strain>
    </source>
</reference>
<feature type="compositionally biased region" description="Basic residues" evidence="7">
    <location>
        <begin position="371"/>
        <end position="383"/>
    </location>
</feature>
<dbReference type="PANTHER" id="PTHR33217">
    <property type="entry name" value="TRANSPOSASE FOR INSERTION SEQUENCE ELEMENT IS1081"/>
    <property type="match status" value="1"/>
</dbReference>
<dbReference type="GO" id="GO:0004803">
    <property type="term" value="F:transposase activity"/>
    <property type="evidence" value="ECO:0007669"/>
    <property type="project" value="UniProtKB-UniRule"/>
</dbReference>
<dbReference type="Pfam" id="PF00872">
    <property type="entry name" value="Transposase_mut"/>
    <property type="match status" value="1"/>
</dbReference>
<evidence type="ECO:0000256" key="5">
    <source>
        <dbReference type="ARBA" id="ARBA00023172"/>
    </source>
</evidence>
<evidence type="ECO:0000256" key="7">
    <source>
        <dbReference type="SAM" id="MobiDB-lite"/>
    </source>
</evidence>
<evidence type="ECO:0000256" key="4">
    <source>
        <dbReference type="ARBA" id="ARBA00023125"/>
    </source>
</evidence>
<evidence type="ECO:0000313" key="8">
    <source>
        <dbReference type="EMBL" id="BAR55425.1"/>
    </source>
</evidence>
<keyword evidence="5 6" id="KW-0233">DNA recombination</keyword>
<name>A0A0E3VTC6_9BRAD</name>